<dbReference type="SUPFAM" id="SSF161098">
    <property type="entry name" value="MetI-like"/>
    <property type="match status" value="1"/>
</dbReference>
<keyword evidence="2 5" id="KW-0812">Transmembrane</keyword>
<organism evidence="8 9">
    <name type="scientific">Aureimonas pseudogalii</name>
    <dbReference type="NCBI Taxonomy" id="1744844"/>
    <lineage>
        <taxon>Bacteria</taxon>
        <taxon>Pseudomonadati</taxon>
        <taxon>Pseudomonadota</taxon>
        <taxon>Alphaproteobacteria</taxon>
        <taxon>Hyphomicrobiales</taxon>
        <taxon>Aurantimonadaceae</taxon>
        <taxon>Aureimonas</taxon>
    </lineage>
</organism>
<dbReference type="GO" id="GO:0005886">
    <property type="term" value="C:plasma membrane"/>
    <property type="evidence" value="ECO:0007669"/>
    <property type="project" value="UniProtKB-SubCell"/>
</dbReference>
<dbReference type="InterPro" id="IPR025966">
    <property type="entry name" value="OppC_N"/>
</dbReference>
<dbReference type="Pfam" id="PF00528">
    <property type="entry name" value="BPD_transp_1"/>
    <property type="match status" value="1"/>
</dbReference>
<keyword evidence="9" id="KW-1185">Reference proteome</keyword>
<feature type="transmembrane region" description="Helical" evidence="5">
    <location>
        <begin position="323"/>
        <end position="341"/>
    </location>
</feature>
<comment type="caution">
    <text evidence="8">The sequence shown here is derived from an EMBL/GenBank/DDBJ whole genome shotgun (WGS) entry which is preliminary data.</text>
</comment>
<dbReference type="AlphaFoldDB" id="A0A7W6H6Q5"/>
<feature type="transmembrane region" description="Helical" evidence="5">
    <location>
        <begin position="44"/>
        <end position="66"/>
    </location>
</feature>
<accession>A0A7W6H6Q5</accession>
<evidence type="ECO:0000256" key="4">
    <source>
        <dbReference type="ARBA" id="ARBA00023136"/>
    </source>
</evidence>
<evidence type="ECO:0000256" key="1">
    <source>
        <dbReference type="ARBA" id="ARBA00004651"/>
    </source>
</evidence>
<proteinExistence type="inferred from homology"/>
<evidence type="ECO:0000256" key="6">
    <source>
        <dbReference type="SAM" id="MobiDB-lite"/>
    </source>
</evidence>
<dbReference type="InterPro" id="IPR035906">
    <property type="entry name" value="MetI-like_sf"/>
</dbReference>
<feature type="transmembrane region" description="Helical" evidence="5">
    <location>
        <begin position="298"/>
        <end position="317"/>
    </location>
</feature>
<dbReference type="Pfam" id="PF12911">
    <property type="entry name" value="OppC_N"/>
    <property type="match status" value="1"/>
</dbReference>
<feature type="domain" description="ABC transmembrane type-1" evidence="7">
    <location>
        <begin position="178"/>
        <end position="375"/>
    </location>
</feature>
<sequence>MSDIATTLGEPIAPQPSPLETGRRDLAVAGQWTLFWLKFRRHKLAVVSLVVVALLYLVALFADFIAPFDPNAANARYTYAPPQGIGLFLPDGEGTRFAPHAAGLKMEIDRVAMRRVFQADPENPVRVGFFVPSAPYKLAGLVPMQRKLIGSLEPGKPFYLLGADRLGRDIFSRVVYGARISLSIGLVGVAMSLVLGVVLGGISGYYGGAIDTAIQRVIEFLRSVPTIPLWMGLAAAVPLNWPPVRTYFMITLIISLIGWTSLAREVRGRFLSLRTEDFVLAARLDGASEARVILRHMVPSFASHIISVMTLAIPTMILAETSLSFLGIGLQPPIVSWGVLLQEAQNIRAVSQAPWLLFVPGGAVVIAVLALNFLGDGLRDAADPYSR</sequence>
<dbReference type="GO" id="GO:0055085">
    <property type="term" value="P:transmembrane transport"/>
    <property type="evidence" value="ECO:0007669"/>
    <property type="project" value="InterPro"/>
</dbReference>
<feature type="transmembrane region" description="Helical" evidence="5">
    <location>
        <begin position="180"/>
        <end position="208"/>
    </location>
</feature>
<comment type="similarity">
    <text evidence="5">Belongs to the binding-protein-dependent transport system permease family.</text>
</comment>
<gene>
    <name evidence="8" type="ORF">GGR04_003411</name>
</gene>
<keyword evidence="4 5" id="KW-0472">Membrane</keyword>
<comment type="subcellular location">
    <subcellularLocation>
        <location evidence="1 5">Cell membrane</location>
        <topology evidence="1 5">Multi-pass membrane protein</topology>
    </subcellularLocation>
</comment>
<keyword evidence="5" id="KW-0813">Transport</keyword>
<dbReference type="PROSITE" id="PS50928">
    <property type="entry name" value="ABC_TM1"/>
    <property type="match status" value="1"/>
</dbReference>
<protein>
    <submittedName>
        <fullName evidence="8">Peptide/nickel transport system permease protein</fullName>
    </submittedName>
</protein>
<evidence type="ECO:0000256" key="3">
    <source>
        <dbReference type="ARBA" id="ARBA00022989"/>
    </source>
</evidence>
<dbReference type="InterPro" id="IPR000515">
    <property type="entry name" value="MetI-like"/>
</dbReference>
<evidence type="ECO:0000313" key="8">
    <source>
        <dbReference type="EMBL" id="MBB3999541.1"/>
    </source>
</evidence>
<feature type="transmembrane region" description="Helical" evidence="5">
    <location>
        <begin position="247"/>
        <end position="264"/>
    </location>
</feature>
<evidence type="ECO:0000313" key="9">
    <source>
        <dbReference type="Proteomes" id="UP000542776"/>
    </source>
</evidence>
<evidence type="ECO:0000256" key="5">
    <source>
        <dbReference type="RuleBase" id="RU363032"/>
    </source>
</evidence>
<name>A0A7W6H6Q5_9HYPH</name>
<dbReference type="PANTHER" id="PTHR43839:SF3">
    <property type="entry name" value="OLIGOPEPTIDE ABC TRANSPORTER, PERMEASE PROTEIN"/>
    <property type="match status" value="1"/>
</dbReference>
<keyword evidence="3 5" id="KW-1133">Transmembrane helix</keyword>
<dbReference type="PANTHER" id="PTHR43839">
    <property type="entry name" value="OPPC IN A BINDING PROTEIN-DEPENDENT TRANSPORT SYSTEM"/>
    <property type="match status" value="1"/>
</dbReference>
<evidence type="ECO:0000256" key="2">
    <source>
        <dbReference type="ARBA" id="ARBA00022692"/>
    </source>
</evidence>
<dbReference type="RefSeq" id="WP_183201087.1">
    <property type="nucleotide sequence ID" value="NZ_JACIEK010000010.1"/>
</dbReference>
<dbReference type="Proteomes" id="UP000542776">
    <property type="component" value="Unassembled WGS sequence"/>
</dbReference>
<dbReference type="Gene3D" id="1.10.3720.10">
    <property type="entry name" value="MetI-like"/>
    <property type="match status" value="1"/>
</dbReference>
<evidence type="ECO:0000259" key="7">
    <source>
        <dbReference type="PROSITE" id="PS50928"/>
    </source>
</evidence>
<dbReference type="CDD" id="cd06261">
    <property type="entry name" value="TM_PBP2"/>
    <property type="match status" value="1"/>
</dbReference>
<dbReference type="EMBL" id="JACIEK010000010">
    <property type="protein sequence ID" value="MBB3999541.1"/>
    <property type="molecule type" value="Genomic_DNA"/>
</dbReference>
<feature type="region of interest" description="Disordered" evidence="6">
    <location>
        <begin position="1"/>
        <end position="20"/>
    </location>
</feature>
<feature type="transmembrane region" description="Helical" evidence="5">
    <location>
        <begin position="353"/>
        <end position="374"/>
    </location>
</feature>
<reference evidence="8 9" key="1">
    <citation type="submission" date="2020-08" db="EMBL/GenBank/DDBJ databases">
        <title>Genomic Encyclopedia of Type Strains, Phase IV (KMG-IV): sequencing the most valuable type-strain genomes for metagenomic binning, comparative biology and taxonomic classification.</title>
        <authorList>
            <person name="Goeker M."/>
        </authorList>
    </citation>
    <scope>NUCLEOTIDE SEQUENCE [LARGE SCALE GENOMIC DNA]</scope>
    <source>
        <strain evidence="8 9">DSM 102238</strain>
    </source>
</reference>